<dbReference type="PANTHER" id="PTHR46889">
    <property type="entry name" value="TRANSPOSASE INSF FOR INSERTION SEQUENCE IS3B-RELATED"/>
    <property type="match status" value="1"/>
</dbReference>
<dbReference type="PANTHER" id="PTHR46889:SF5">
    <property type="entry name" value="INTEGRASE PROTEIN"/>
    <property type="match status" value="1"/>
</dbReference>
<feature type="domain" description="Integrase catalytic" evidence="1">
    <location>
        <begin position="8"/>
        <end position="44"/>
    </location>
</feature>
<name>A0A1H9R377_9SPHI</name>
<dbReference type="EMBL" id="FOGG01000013">
    <property type="protein sequence ID" value="SER67194.1"/>
    <property type="molecule type" value="Genomic_DNA"/>
</dbReference>
<gene>
    <name evidence="2" type="ORF">SAMN04488023_113110</name>
</gene>
<dbReference type="GO" id="GO:0015074">
    <property type="term" value="P:DNA integration"/>
    <property type="evidence" value="ECO:0007669"/>
    <property type="project" value="InterPro"/>
</dbReference>
<dbReference type="Proteomes" id="UP000199572">
    <property type="component" value="Unassembled WGS sequence"/>
</dbReference>
<dbReference type="InterPro" id="IPR036397">
    <property type="entry name" value="RNaseH_sf"/>
</dbReference>
<dbReference type="InterPro" id="IPR012337">
    <property type="entry name" value="RNaseH-like_sf"/>
</dbReference>
<dbReference type="AlphaFoldDB" id="A0A1H9R377"/>
<protein>
    <recommendedName>
        <fullName evidence="1">Integrase catalytic domain-containing protein</fullName>
    </recommendedName>
</protein>
<dbReference type="Gene3D" id="3.30.420.10">
    <property type="entry name" value="Ribonuclease H-like superfamily/Ribonuclease H"/>
    <property type="match status" value="1"/>
</dbReference>
<proteinExistence type="predicted"/>
<reference evidence="2 3" key="1">
    <citation type="submission" date="2016-10" db="EMBL/GenBank/DDBJ databases">
        <authorList>
            <person name="de Groot N.N."/>
        </authorList>
    </citation>
    <scope>NUCLEOTIDE SEQUENCE [LARGE SCALE GENOMIC DNA]</scope>
    <source>
        <strain evidence="2 3">DSM 18610</strain>
    </source>
</reference>
<evidence type="ECO:0000313" key="3">
    <source>
        <dbReference type="Proteomes" id="UP000199572"/>
    </source>
</evidence>
<keyword evidence="3" id="KW-1185">Reference proteome</keyword>
<sequence length="44" mass="5096">PNLIKHMLLSAPEQLWVSDITYIRTQLGFSYLSLITDAYSRKIV</sequence>
<dbReference type="PROSITE" id="PS50994">
    <property type="entry name" value="INTEGRASE"/>
    <property type="match status" value="1"/>
</dbReference>
<dbReference type="InterPro" id="IPR001584">
    <property type="entry name" value="Integrase_cat-core"/>
</dbReference>
<evidence type="ECO:0000313" key="2">
    <source>
        <dbReference type="EMBL" id="SER67194.1"/>
    </source>
</evidence>
<dbReference type="InterPro" id="IPR050900">
    <property type="entry name" value="Transposase_IS3/IS150/IS904"/>
</dbReference>
<accession>A0A1H9R377</accession>
<organism evidence="2 3">
    <name type="scientific">Pedobacter rhizosphaerae</name>
    <dbReference type="NCBI Taxonomy" id="390241"/>
    <lineage>
        <taxon>Bacteria</taxon>
        <taxon>Pseudomonadati</taxon>
        <taxon>Bacteroidota</taxon>
        <taxon>Sphingobacteriia</taxon>
        <taxon>Sphingobacteriales</taxon>
        <taxon>Sphingobacteriaceae</taxon>
        <taxon>Pedobacter</taxon>
    </lineage>
</organism>
<evidence type="ECO:0000259" key="1">
    <source>
        <dbReference type="PROSITE" id="PS50994"/>
    </source>
</evidence>
<feature type="non-terminal residue" evidence="2">
    <location>
        <position position="1"/>
    </location>
</feature>
<dbReference type="GO" id="GO:0003676">
    <property type="term" value="F:nucleic acid binding"/>
    <property type="evidence" value="ECO:0007669"/>
    <property type="project" value="InterPro"/>
</dbReference>
<dbReference type="SUPFAM" id="SSF53098">
    <property type="entry name" value="Ribonuclease H-like"/>
    <property type="match status" value="1"/>
</dbReference>